<protein>
    <submittedName>
        <fullName evidence="2">Uncharacterized protein</fullName>
    </submittedName>
</protein>
<proteinExistence type="predicted"/>
<evidence type="ECO:0000313" key="3">
    <source>
        <dbReference type="Proteomes" id="UP000002985"/>
    </source>
</evidence>
<keyword evidence="1" id="KW-0812">Transmembrane</keyword>
<dbReference type="Proteomes" id="UP000002985">
    <property type="component" value="Unassembled WGS sequence"/>
</dbReference>
<gene>
    <name evidence="2" type="ORF">KSU1_C1653</name>
</gene>
<dbReference type="STRING" id="247490.KSU1_C1653"/>
<dbReference type="AlphaFoldDB" id="I3INF4"/>
<organism evidence="2 3">
    <name type="scientific">Candidatus Jettenia caeni</name>
    <dbReference type="NCBI Taxonomy" id="247490"/>
    <lineage>
        <taxon>Bacteria</taxon>
        <taxon>Pseudomonadati</taxon>
        <taxon>Planctomycetota</taxon>
        <taxon>Candidatus Brocadiia</taxon>
        <taxon>Candidatus Brocadiales</taxon>
        <taxon>Candidatus Brocadiaceae</taxon>
        <taxon>Candidatus Jettenia</taxon>
    </lineage>
</organism>
<keyword evidence="1" id="KW-0472">Membrane</keyword>
<evidence type="ECO:0000256" key="1">
    <source>
        <dbReference type="SAM" id="Phobius"/>
    </source>
</evidence>
<dbReference type="EMBL" id="BAFH01000003">
    <property type="protein sequence ID" value="GAB63249.1"/>
    <property type="molecule type" value="Genomic_DNA"/>
</dbReference>
<evidence type="ECO:0000313" key="2">
    <source>
        <dbReference type="EMBL" id="GAB63249.1"/>
    </source>
</evidence>
<comment type="caution">
    <text evidence="2">The sequence shown here is derived from an EMBL/GenBank/DDBJ whole genome shotgun (WGS) entry which is preliminary data.</text>
</comment>
<sequence>MSRIYDDITKNYLRIALLLAFIIGLSTAYIGCSNGSRNCKSIFRKDLTSYTLDEKD</sequence>
<feature type="transmembrane region" description="Helical" evidence="1">
    <location>
        <begin position="12"/>
        <end position="31"/>
    </location>
</feature>
<keyword evidence="3" id="KW-1185">Reference proteome</keyword>
<reference evidence="2 3" key="1">
    <citation type="journal article" date="2012" name="FEBS Lett.">
        <title>Anammox organism KSU-1 expresses a NirK-type copper-containing nitrite reductase instead of a NirS-type with cytochrome cd1.</title>
        <authorList>
            <person name="Hira D."/>
            <person name="Toh H."/>
            <person name="Migita C.T."/>
            <person name="Okubo H."/>
            <person name="Nishiyama T."/>
            <person name="Hattori M."/>
            <person name="Furukawa K."/>
            <person name="Fujii T."/>
        </authorList>
    </citation>
    <scope>NUCLEOTIDE SEQUENCE [LARGE SCALE GENOMIC DNA]</scope>
</reference>
<keyword evidence="1" id="KW-1133">Transmembrane helix</keyword>
<name>I3INF4_9BACT</name>
<accession>I3INF4</accession>